<dbReference type="Proteomes" id="UP000276215">
    <property type="component" value="Unassembled WGS sequence"/>
</dbReference>
<dbReference type="EMBL" id="ML120512">
    <property type="protein sequence ID" value="RPA90862.1"/>
    <property type="molecule type" value="Genomic_DNA"/>
</dbReference>
<evidence type="ECO:0000313" key="1">
    <source>
        <dbReference type="EMBL" id="RPA90862.1"/>
    </source>
</evidence>
<reference evidence="1 2" key="1">
    <citation type="journal article" date="2018" name="Nat. Ecol. Evol.">
        <title>Pezizomycetes genomes reveal the molecular basis of ectomycorrhizal truffle lifestyle.</title>
        <authorList>
            <person name="Murat C."/>
            <person name="Payen T."/>
            <person name="Noel B."/>
            <person name="Kuo A."/>
            <person name="Morin E."/>
            <person name="Chen J."/>
            <person name="Kohler A."/>
            <person name="Krizsan K."/>
            <person name="Balestrini R."/>
            <person name="Da Silva C."/>
            <person name="Montanini B."/>
            <person name="Hainaut M."/>
            <person name="Levati E."/>
            <person name="Barry K.W."/>
            <person name="Belfiori B."/>
            <person name="Cichocki N."/>
            <person name="Clum A."/>
            <person name="Dockter R.B."/>
            <person name="Fauchery L."/>
            <person name="Guy J."/>
            <person name="Iotti M."/>
            <person name="Le Tacon F."/>
            <person name="Lindquist E.A."/>
            <person name="Lipzen A."/>
            <person name="Malagnac F."/>
            <person name="Mello A."/>
            <person name="Molinier V."/>
            <person name="Miyauchi S."/>
            <person name="Poulain J."/>
            <person name="Riccioni C."/>
            <person name="Rubini A."/>
            <person name="Sitrit Y."/>
            <person name="Splivallo R."/>
            <person name="Traeger S."/>
            <person name="Wang M."/>
            <person name="Zifcakova L."/>
            <person name="Wipf D."/>
            <person name="Zambonelli A."/>
            <person name="Paolocci F."/>
            <person name="Nowrousian M."/>
            <person name="Ottonello S."/>
            <person name="Baldrian P."/>
            <person name="Spatafora J.W."/>
            <person name="Henrissat B."/>
            <person name="Nagy L.G."/>
            <person name="Aury J.M."/>
            <person name="Wincker P."/>
            <person name="Grigoriev I.V."/>
            <person name="Bonfante P."/>
            <person name="Martin F.M."/>
        </authorList>
    </citation>
    <scope>NUCLEOTIDE SEQUENCE [LARGE SCALE GENOMIC DNA]</scope>
    <source>
        <strain evidence="1 2">120613-1</strain>
    </source>
</reference>
<proteinExistence type="predicted"/>
<accession>A0A3N4IXD8</accession>
<dbReference type="AlphaFoldDB" id="A0A3N4IXD8"/>
<keyword evidence="2" id="KW-1185">Reference proteome</keyword>
<organism evidence="1 2">
    <name type="scientific">Choiromyces venosus 120613-1</name>
    <dbReference type="NCBI Taxonomy" id="1336337"/>
    <lineage>
        <taxon>Eukaryota</taxon>
        <taxon>Fungi</taxon>
        <taxon>Dikarya</taxon>
        <taxon>Ascomycota</taxon>
        <taxon>Pezizomycotina</taxon>
        <taxon>Pezizomycetes</taxon>
        <taxon>Pezizales</taxon>
        <taxon>Tuberaceae</taxon>
        <taxon>Choiromyces</taxon>
    </lineage>
</organism>
<feature type="non-terminal residue" evidence="1">
    <location>
        <position position="1"/>
    </location>
</feature>
<sequence length="54" mass="5917">ALWASEGRFVIAGHRIRLSMVSGTMVIPLEENTGSVAIINKSRTMSFDPQKSLL</sequence>
<protein>
    <submittedName>
        <fullName evidence="1">Uncharacterized protein</fullName>
    </submittedName>
</protein>
<evidence type="ECO:0000313" key="2">
    <source>
        <dbReference type="Proteomes" id="UP000276215"/>
    </source>
</evidence>
<gene>
    <name evidence="1" type="ORF">L873DRAFT_1820411</name>
</gene>
<name>A0A3N4IXD8_9PEZI</name>